<dbReference type="GO" id="GO:0016491">
    <property type="term" value="F:oxidoreductase activity"/>
    <property type="evidence" value="ECO:0007669"/>
    <property type="project" value="InterPro"/>
</dbReference>
<dbReference type="InterPro" id="IPR052544">
    <property type="entry name" value="Bacteriocin_Proc_Enz"/>
</dbReference>
<gene>
    <name evidence="2" type="ORF">FYJ84_12370</name>
</gene>
<dbReference type="PANTHER" id="PTHR43745:SF2">
    <property type="entry name" value="NITROREDUCTASE MJ1384-RELATED"/>
    <property type="match status" value="1"/>
</dbReference>
<dbReference type="PANTHER" id="PTHR43745">
    <property type="entry name" value="NITROREDUCTASE MJ1384-RELATED"/>
    <property type="match status" value="1"/>
</dbReference>
<dbReference type="GeneID" id="96779718"/>
<proteinExistence type="predicted"/>
<protein>
    <submittedName>
        <fullName evidence="2">SagB/ThcOx family dehydrogenase</fullName>
    </submittedName>
</protein>
<dbReference type="SUPFAM" id="SSF55469">
    <property type="entry name" value="FMN-dependent nitroreductase-like"/>
    <property type="match status" value="1"/>
</dbReference>
<dbReference type="RefSeq" id="WP_154407930.1">
    <property type="nucleotide sequence ID" value="NZ_JAQXJM010000012.1"/>
</dbReference>
<feature type="domain" description="Nitroreductase" evidence="1">
    <location>
        <begin position="65"/>
        <end position="243"/>
    </location>
</feature>
<sequence>MDKALFHQWQEAAMVKNNQNTRKLQHLEPPPIQKPYPADARLIPLPEPDFLEDHQVSFLELMELRTTIRDYSDTKLTMKELSYLLWCTQGIKMVLPAGATKRTVPSAGARNAFETYLYIDKVEGLAPGLYRFLAVEHALLPVRLGEDVKEWLQPGFNKLNMYRASAVTFIWAAVLERMEYYFGGRALQYLYLDAGHVCQNLYLAAYTIDTGVCAVGHFNDEEINQLLGLDGESEFVVYAAHAGKVK</sequence>
<dbReference type="NCBIfam" id="TIGR03605">
    <property type="entry name" value="antibiot_sagB"/>
    <property type="match status" value="1"/>
</dbReference>
<dbReference type="InterPro" id="IPR000415">
    <property type="entry name" value="Nitroreductase-like"/>
</dbReference>
<comment type="caution">
    <text evidence="2">The sequence shown here is derived from an EMBL/GenBank/DDBJ whole genome shotgun (WGS) entry which is preliminary data.</text>
</comment>
<evidence type="ECO:0000313" key="2">
    <source>
        <dbReference type="EMBL" id="MSU09770.1"/>
    </source>
</evidence>
<dbReference type="InterPro" id="IPR020051">
    <property type="entry name" value="SagB-type_dehydrogenase"/>
</dbReference>
<evidence type="ECO:0000259" key="1">
    <source>
        <dbReference type="Pfam" id="PF00881"/>
    </source>
</evidence>
<dbReference type="EMBL" id="VUNR01000033">
    <property type="protein sequence ID" value="MSU09770.1"/>
    <property type="molecule type" value="Genomic_DNA"/>
</dbReference>
<dbReference type="Pfam" id="PF00881">
    <property type="entry name" value="Nitroreductase"/>
    <property type="match status" value="1"/>
</dbReference>
<reference evidence="2 3" key="1">
    <citation type="submission" date="2019-08" db="EMBL/GenBank/DDBJ databases">
        <title>In-depth cultivation of the pig gut microbiome towards novel bacterial diversity and tailored functional studies.</title>
        <authorList>
            <person name="Wylensek D."/>
            <person name="Hitch T.C.A."/>
            <person name="Clavel T."/>
        </authorList>
    </citation>
    <scope>NUCLEOTIDE SEQUENCE [LARGE SCALE GENOMIC DNA]</scope>
    <source>
        <strain evidence="2 3">WCA-693-APC-5D-A</strain>
    </source>
</reference>
<evidence type="ECO:0000313" key="3">
    <source>
        <dbReference type="Proteomes" id="UP000433181"/>
    </source>
</evidence>
<dbReference type="Proteomes" id="UP000433181">
    <property type="component" value="Unassembled WGS sequence"/>
</dbReference>
<dbReference type="Gene3D" id="3.40.109.10">
    <property type="entry name" value="NADH Oxidase"/>
    <property type="match status" value="1"/>
</dbReference>
<dbReference type="CDD" id="cd02142">
    <property type="entry name" value="McbC_SagB-like_oxidoreductase"/>
    <property type="match status" value="1"/>
</dbReference>
<keyword evidence="3" id="KW-1185">Reference proteome</keyword>
<dbReference type="InterPro" id="IPR029479">
    <property type="entry name" value="Nitroreductase"/>
</dbReference>
<dbReference type="AlphaFoldDB" id="A0A6I2UJK4"/>
<accession>A0A6I2UJK4</accession>
<name>A0A6I2UJK4_9FIRM</name>
<organism evidence="2 3">
    <name type="scientific">Anaerovibrio slackiae</name>
    <dbReference type="NCBI Taxonomy" id="2652309"/>
    <lineage>
        <taxon>Bacteria</taxon>
        <taxon>Bacillati</taxon>
        <taxon>Bacillota</taxon>
        <taxon>Negativicutes</taxon>
        <taxon>Selenomonadales</taxon>
        <taxon>Selenomonadaceae</taxon>
        <taxon>Anaerovibrio</taxon>
    </lineage>
</organism>